<keyword evidence="2" id="KW-1185">Reference proteome</keyword>
<evidence type="ECO:0000313" key="1">
    <source>
        <dbReference type="EMBL" id="GIX85609.1"/>
    </source>
</evidence>
<accession>A0AAV4NMM8</accession>
<sequence>MHLILNSGNKKKIALIFMSSLITQPDSNPFECYHSRRSYLYLRNETKLPPRSPLCYLSKYTREVRPGRQSGLLCVPEIMRSIVVEEYFERSAVDQRSLRIIYLRTLK</sequence>
<protein>
    <submittedName>
        <fullName evidence="1">Uncharacterized protein</fullName>
    </submittedName>
</protein>
<gene>
    <name evidence="1" type="ORF">CEXT_241671</name>
</gene>
<dbReference type="EMBL" id="BPLR01003528">
    <property type="protein sequence ID" value="GIX85609.1"/>
    <property type="molecule type" value="Genomic_DNA"/>
</dbReference>
<dbReference type="AlphaFoldDB" id="A0AAV4NMM8"/>
<dbReference type="Proteomes" id="UP001054945">
    <property type="component" value="Unassembled WGS sequence"/>
</dbReference>
<organism evidence="1 2">
    <name type="scientific">Caerostris extrusa</name>
    <name type="common">Bark spider</name>
    <name type="synonym">Caerostris bankana</name>
    <dbReference type="NCBI Taxonomy" id="172846"/>
    <lineage>
        <taxon>Eukaryota</taxon>
        <taxon>Metazoa</taxon>
        <taxon>Ecdysozoa</taxon>
        <taxon>Arthropoda</taxon>
        <taxon>Chelicerata</taxon>
        <taxon>Arachnida</taxon>
        <taxon>Araneae</taxon>
        <taxon>Araneomorphae</taxon>
        <taxon>Entelegynae</taxon>
        <taxon>Araneoidea</taxon>
        <taxon>Araneidae</taxon>
        <taxon>Caerostris</taxon>
    </lineage>
</organism>
<comment type="caution">
    <text evidence="1">The sequence shown here is derived from an EMBL/GenBank/DDBJ whole genome shotgun (WGS) entry which is preliminary data.</text>
</comment>
<proteinExistence type="predicted"/>
<name>A0AAV4NMM8_CAEEX</name>
<reference evidence="1 2" key="1">
    <citation type="submission" date="2021-06" db="EMBL/GenBank/DDBJ databases">
        <title>Caerostris extrusa draft genome.</title>
        <authorList>
            <person name="Kono N."/>
            <person name="Arakawa K."/>
        </authorList>
    </citation>
    <scope>NUCLEOTIDE SEQUENCE [LARGE SCALE GENOMIC DNA]</scope>
</reference>
<evidence type="ECO:0000313" key="2">
    <source>
        <dbReference type="Proteomes" id="UP001054945"/>
    </source>
</evidence>